<evidence type="ECO:0000256" key="1">
    <source>
        <dbReference type="SAM" id="MobiDB-lite"/>
    </source>
</evidence>
<reference evidence="2 3" key="1">
    <citation type="submission" date="2018-10" db="EMBL/GenBank/DDBJ databases">
        <title>Genomic Encyclopedia of Archaeal and Bacterial Type Strains, Phase II (KMG-II): from individual species to whole genera.</title>
        <authorList>
            <person name="Goeker M."/>
        </authorList>
    </citation>
    <scope>NUCLEOTIDE SEQUENCE [LARGE SCALE GENOMIC DNA]</scope>
    <source>
        <strain evidence="2 3">DSM 11927</strain>
    </source>
</reference>
<feature type="compositionally biased region" description="Polar residues" evidence="1">
    <location>
        <begin position="61"/>
        <end position="71"/>
    </location>
</feature>
<dbReference type="EMBL" id="RBWW01000001">
    <property type="protein sequence ID" value="RKS81718.1"/>
    <property type="molecule type" value="Genomic_DNA"/>
</dbReference>
<evidence type="ECO:0000313" key="3">
    <source>
        <dbReference type="Proteomes" id="UP000268233"/>
    </source>
</evidence>
<protein>
    <submittedName>
        <fullName evidence="2">Uncharacterized protein</fullName>
    </submittedName>
</protein>
<organism evidence="2 3">
    <name type="scientific">Haloarcula quadrata</name>
    <dbReference type="NCBI Taxonomy" id="182779"/>
    <lineage>
        <taxon>Archaea</taxon>
        <taxon>Methanobacteriati</taxon>
        <taxon>Methanobacteriota</taxon>
        <taxon>Stenosarchaea group</taxon>
        <taxon>Halobacteria</taxon>
        <taxon>Halobacteriales</taxon>
        <taxon>Haloarculaceae</taxon>
        <taxon>Haloarcula</taxon>
    </lineage>
</organism>
<name>A0A495R495_9EURY</name>
<feature type="compositionally biased region" description="Acidic residues" evidence="1">
    <location>
        <begin position="39"/>
        <end position="55"/>
    </location>
</feature>
<keyword evidence="3" id="KW-1185">Reference proteome</keyword>
<proteinExistence type="predicted"/>
<dbReference type="RefSeq" id="WP_004958463.1">
    <property type="nucleotide sequence ID" value="NZ_RBWW01000001.1"/>
</dbReference>
<feature type="region of interest" description="Disordered" evidence="1">
    <location>
        <begin position="20"/>
        <end position="71"/>
    </location>
</feature>
<dbReference type="AlphaFoldDB" id="A0A495R495"/>
<dbReference type="GeneID" id="64821368"/>
<accession>A0A495R495</accession>
<feature type="compositionally biased region" description="Basic and acidic residues" evidence="1">
    <location>
        <begin position="26"/>
        <end position="38"/>
    </location>
</feature>
<sequence length="71" mass="7645">MSKSQSPERVAELRDIFVTVTGDEAVTERQTDEQTDRELDPDEEFDPEEVADGLDDAVAGSETSSGSDPAA</sequence>
<comment type="caution">
    <text evidence="2">The sequence shown here is derived from an EMBL/GenBank/DDBJ whole genome shotgun (WGS) entry which is preliminary data.</text>
</comment>
<dbReference type="Proteomes" id="UP000268233">
    <property type="component" value="Unassembled WGS sequence"/>
</dbReference>
<gene>
    <name evidence="2" type="ORF">BDK61_1012</name>
</gene>
<evidence type="ECO:0000313" key="2">
    <source>
        <dbReference type="EMBL" id="RKS81718.1"/>
    </source>
</evidence>